<comment type="caution">
    <text evidence="2">The sequence shown here is derived from an EMBL/GenBank/DDBJ whole genome shotgun (WGS) entry which is preliminary data.</text>
</comment>
<reference evidence="2" key="1">
    <citation type="submission" date="2021-01" db="EMBL/GenBank/DDBJ databases">
        <authorList>
            <consortium name="Genoscope - CEA"/>
            <person name="William W."/>
        </authorList>
    </citation>
    <scope>NUCLEOTIDE SEQUENCE</scope>
</reference>
<sequence length="145" mass="17795">MIVKQKSPPRSKSQKKYKQFIIFSPLESYTKIQIQFYARKYLLMIISKNYDEPQIRQEFKFENYRIFLKLVLLKGQVCILISIIYLKVIQKLLLYKHIFLLFKFRQFKLFILFQNIDSIQQSFSTKNKFYFSKPIKRHTINQFTK</sequence>
<feature type="transmembrane region" description="Helical" evidence="1">
    <location>
        <begin position="66"/>
        <end position="86"/>
    </location>
</feature>
<proteinExistence type="predicted"/>
<dbReference type="Proteomes" id="UP000692954">
    <property type="component" value="Unassembled WGS sequence"/>
</dbReference>
<dbReference type="EMBL" id="CAJJDN010000072">
    <property type="protein sequence ID" value="CAD8099571.1"/>
    <property type="molecule type" value="Genomic_DNA"/>
</dbReference>
<keyword evidence="1" id="KW-0812">Transmembrane</keyword>
<protein>
    <recommendedName>
        <fullName evidence="4">Transmembrane protein</fullName>
    </recommendedName>
</protein>
<accession>A0A8S1P9U2</accession>
<keyword evidence="1" id="KW-1133">Transmembrane helix</keyword>
<keyword evidence="1" id="KW-0472">Membrane</keyword>
<organism evidence="2 3">
    <name type="scientific">Paramecium sonneborni</name>
    <dbReference type="NCBI Taxonomy" id="65129"/>
    <lineage>
        <taxon>Eukaryota</taxon>
        <taxon>Sar</taxon>
        <taxon>Alveolata</taxon>
        <taxon>Ciliophora</taxon>
        <taxon>Intramacronucleata</taxon>
        <taxon>Oligohymenophorea</taxon>
        <taxon>Peniculida</taxon>
        <taxon>Parameciidae</taxon>
        <taxon>Paramecium</taxon>
    </lineage>
</organism>
<keyword evidence="3" id="KW-1185">Reference proteome</keyword>
<name>A0A8S1P9U2_9CILI</name>
<evidence type="ECO:0000313" key="3">
    <source>
        <dbReference type="Proteomes" id="UP000692954"/>
    </source>
</evidence>
<gene>
    <name evidence="2" type="ORF">PSON_ATCC_30995.1.T0720089</name>
</gene>
<dbReference type="AlphaFoldDB" id="A0A8S1P9U2"/>
<evidence type="ECO:0000256" key="1">
    <source>
        <dbReference type="SAM" id="Phobius"/>
    </source>
</evidence>
<evidence type="ECO:0008006" key="4">
    <source>
        <dbReference type="Google" id="ProtNLM"/>
    </source>
</evidence>
<evidence type="ECO:0000313" key="2">
    <source>
        <dbReference type="EMBL" id="CAD8099571.1"/>
    </source>
</evidence>